<accession>A0A1J5PK61</accession>
<reference evidence="2" key="1">
    <citation type="submission" date="2016-10" db="EMBL/GenBank/DDBJ databases">
        <title>Sequence of Gallionella enrichment culture.</title>
        <authorList>
            <person name="Poehlein A."/>
            <person name="Muehling M."/>
            <person name="Daniel R."/>
        </authorList>
    </citation>
    <scope>NUCLEOTIDE SEQUENCE</scope>
</reference>
<comment type="caution">
    <text evidence="2">The sequence shown here is derived from an EMBL/GenBank/DDBJ whole genome shotgun (WGS) entry which is preliminary data.</text>
</comment>
<feature type="transmembrane region" description="Helical" evidence="1">
    <location>
        <begin position="47"/>
        <end position="71"/>
    </location>
</feature>
<feature type="transmembrane region" description="Helical" evidence="1">
    <location>
        <begin position="83"/>
        <end position="104"/>
    </location>
</feature>
<dbReference type="AlphaFoldDB" id="A0A1J5PK61"/>
<feature type="transmembrane region" description="Helical" evidence="1">
    <location>
        <begin position="320"/>
        <end position="338"/>
    </location>
</feature>
<protein>
    <submittedName>
        <fullName evidence="2">Uncharacterized protein</fullName>
    </submittedName>
</protein>
<sequence>MTLAVAIDRVQVRNLLAIALSILALSVPLSAVKIGSFGSSQTVVPWLGSLTLSVTVALLCAGVFTASGFAGQLTTKGFGREHAGTAVMAVVLSLSAIAMTIWLVGPGAQSANRAGRVSIVPAFIDAASKGSDRPRTLVLAGGINKSRYTIFRDRPLQLGDAEVEGATIPSLDATVAAMVSGGTQTTSVELGQYAIRYVFLAAPLDRALVRNLDGVSGLSRVSATTSGVLWKVAGITSRVRFIAPDGTTTSLPSDRVGAEVRVVGRGRIVIADRGDPGWRAFENGVQLTRSYAYGWATSFGVTKPGSVLIVHDSTKRRTGISLQFLAALALLVFILPGGRRKIDRTDEEVA</sequence>
<evidence type="ECO:0000256" key="1">
    <source>
        <dbReference type="SAM" id="Phobius"/>
    </source>
</evidence>
<proteinExistence type="predicted"/>
<evidence type="ECO:0000313" key="2">
    <source>
        <dbReference type="EMBL" id="OIQ71554.1"/>
    </source>
</evidence>
<keyword evidence="1" id="KW-1133">Transmembrane helix</keyword>
<organism evidence="2">
    <name type="scientific">mine drainage metagenome</name>
    <dbReference type="NCBI Taxonomy" id="410659"/>
    <lineage>
        <taxon>unclassified sequences</taxon>
        <taxon>metagenomes</taxon>
        <taxon>ecological metagenomes</taxon>
    </lineage>
</organism>
<name>A0A1J5PK61_9ZZZZ</name>
<keyword evidence="1" id="KW-0472">Membrane</keyword>
<keyword evidence="1" id="KW-0812">Transmembrane</keyword>
<gene>
    <name evidence="2" type="ORF">GALL_468280</name>
</gene>
<dbReference type="EMBL" id="MLJW01003676">
    <property type="protein sequence ID" value="OIQ71554.1"/>
    <property type="molecule type" value="Genomic_DNA"/>
</dbReference>